<comment type="pathway">
    <text evidence="2 9">Cofactor biosynthesis; NAD(+) biosynthesis; nicotinate D-ribonucleotide from quinolinate: step 1/1.</text>
</comment>
<dbReference type="SUPFAM" id="SSF51690">
    <property type="entry name" value="Nicotinate/Quinolinate PRTase C-terminal domain-like"/>
    <property type="match status" value="1"/>
</dbReference>
<accession>A0A0M0BS12</accession>
<keyword evidence="6 9" id="KW-0328">Glycosyltransferase</keyword>
<dbReference type="CDD" id="cd01572">
    <property type="entry name" value="QPRTase"/>
    <property type="match status" value="1"/>
</dbReference>
<evidence type="ECO:0000259" key="11">
    <source>
        <dbReference type="Pfam" id="PF02749"/>
    </source>
</evidence>
<organism evidence="12 13">
    <name type="scientific">miscellaneous Crenarchaeota group-15 archaeon DG-45</name>
    <dbReference type="NCBI Taxonomy" id="1685127"/>
    <lineage>
        <taxon>Archaea</taxon>
        <taxon>Candidatus Bathyarchaeota</taxon>
        <taxon>MCG-15</taxon>
    </lineage>
</organism>
<protein>
    <recommendedName>
        <fullName evidence="9">Nicotinate-nucleotide pyrophosphorylase [carboxylating]</fullName>
        <ecNumber evidence="9">2.4.2.19</ecNumber>
    </recommendedName>
    <alternativeName>
        <fullName evidence="9">Quinolinate phosphoribosyltransferase [decarboxylating]</fullName>
    </alternativeName>
</protein>
<dbReference type="SUPFAM" id="SSF54675">
    <property type="entry name" value="Nicotinate/Quinolinate PRTase N-terminal domain-like"/>
    <property type="match status" value="1"/>
</dbReference>
<dbReference type="EMBL" id="LFWZ01000006">
    <property type="protein sequence ID" value="KON31382.1"/>
    <property type="molecule type" value="Genomic_DNA"/>
</dbReference>
<dbReference type="InterPro" id="IPR002638">
    <property type="entry name" value="Quinolinate_PRibosylTrfase_C"/>
</dbReference>
<dbReference type="EC" id="2.4.2.19" evidence="9"/>
<dbReference type="PATRIC" id="fig|1685127.3.peg.196"/>
<dbReference type="InterPro" id="IPR036068">
    <property type="entry name" value="Nicotinate_pribotase-like_C"/>
</dbReference>
<evidence type="ECO:0000256" key="1">
    <source>
        <dbReference type="ARBA" id="ARBA00003237"/>
    </source>
</evidence>
<feature type="domain" description="Quinolinate phosphoribosyl transferase C-terminal" evidence="10">
    <location>
        <begin position="107"/>
        <end position="278"/>
    </location>
</feature>
<evidence type="ECO:0000313" key="12">
    <source>
        <dbReference type="EMBL" id="KON31382.1"/>
    </source>
</evidence>
<reference evidence="12 13" key="1">
    <citation type="submission" date="2015-06" db="EMBL/GenBank/DDBJ databases">
        <title>New insights into the roles of widespread benthic archaea in carbon and nitrogen cycling.</title>
        <authorList>
            <person name="Lazar C.S."/>
            <person name="Baker B.J."/>
            <person name="Seitz K.W."/>
            <person name="Hyde A.S."/>
            <person name="Dick G.J."/>
            <person name="Hinrichs K.-U."/>
            <person name="Teske A.P."/>
        </authorList>
    </citation>
    <scope>NUCLEOTIDE SEQUENCE [LARGE SCALE GENOMIC DNA]</scope>
    <source>
        <strain evidence="12">DG-45</strain>
    </source>
</reference>
<dbReference type="PIRSF" id="PIRSF006250">
    <property type="entry name" value="NadC_ModD"/>
    <property type="match status" value="1"/>
</dbReference>
<keyword evidence="7 9" id="KW-0808">Transferase</keyword>
<evidence type="ECO:0000256" key="7">
    <source>
        <dbReference type="ARBA" id="ARBA00022679"/>
    </source>
</evidence>
<comment type="subunit">
    <text evidence="4 9">Hexamer formed by 3 homodimers.</text>
</comment>
<dbReference type="InterPro" id="IPR037128">
    <property type="entry name" value="Quinolinate_PRibosylTase_N_sf"/>
</dbReference>
<feature type="domain" description="Quinolinate phosphoribosyl transferase N-terminal" evidence="11">
    <location>
        <begin position="22"/>
        <end position="105"/>
    </location>
</feature>
<dbReference type="Gene3D" id="3.90.1170.20">
    <property type="entry name" value="Quinolinate phosphoribosyl transferase, N-terminal domain"/>
    <property type="match status" value="1"/>
</dbReference>
<evidence type="ECO:0000256" key="5">
    <source>
        <dbReference type="ARBA" id="ARBA00022642"/>
    </source>
</evidence>
<keyword evidence="5 9" id="KW-0662">Pyridine nucleotide biosynthesis</keyword>
<dbReference type="Proteomes" id="UP000037210">
    <property type="component" value="Unassembled WGS sequence"/>
</dbReference>
<comment type="similarity">
    <text evidence="3 9">Belongs to the NadC/ModD family.</text>
</comment>
<dbReference type="NCBIfam" id="TIGR00078">
    <property type="entry name" value="nadC"/>
    <property type="match status" value="1"/>
</dbReference>
<dbReference type="Pfam" id="PF02749">
    <property type="entry name" value="QRPTase_N"/>
    <property type="match status" value="1"/>
</dbReference>
<evidence type="ECO:0000256" key="6">
    <source>
        <dbReference type="ARBA" id="ARBA00022676"/>
    </source>
</evidence>
<dbReference type="GO" id="GO:0034213">
    <property type="term" value="P:quinolinate catabolic process"/>
    <property type="evidence" value="ECO:0007669"/>
    <property type="project" value="TreeGrafter"/>
</dbReference>
<dbReference type="Gene3D" id="3.20.20.70">
    <property type="entry name" value="Aldolase class I"/>
    <property type="match status" value="1"/>
</dbReference>
<dbReference type="InterPro" id="IPR004393">
    <property type="entry name" value="NadC"/>
</dbReference>
<dbReference type="PANTHER" id="PTHR32179:SF3">
    <property type="entry name" value="NICOTINATE-NUCLEOTIDE PYROPHOSPHORYLASE [CARBOXYLATING]"/>
    <property type="match status" value="1"/>
</dbReference>
<gene>
    <name evidence="12" type="ORF">AC482_01050</name>
</gene>
<name>A0A0M0BS12_9ARCH</name>
<comment type="function">
    <text evidence="1 9">Involved in the catabolism of quinolinic acid (QA).</text>
</comment>
<dbReference type="AlphaFoldDB" id="A0A0M0BS12"/>
<comment type="caution">
    <text evidence="12">The sequence shown here is derived from an EMBL/GenBank/DDBJ whole genome shotgun (WGS) entry which is preliminary data.</text>
</comment>
<dbReference type="InterPro" id="IPR027277">
    <property type="entry name" value="NadC/ModD"/>
</dbReference>
<evidence type="ECO:0000259" key="10">
    <source>
        <dbReference type="Pfam" id="PF01729"/>
    </source>
</evidence>
<dbReference type="Pfam" id="PF01729">
    <property type="entry name" value="QRPTase_C"/>
    <property type="match status" value="1"/>
</dbReference>
<dbReference type="InterPro" id="IPR013785">
    <property type="entry name" value="Aldolase_TIM"/>
</dbReference>
<evidence type="ECO:0000313" key="13">
    <source>
        <dbReference type="Proteomes" id="UP000037210"/>
    </source>
</evidence>
<dbReference type="GO" id="GO:0009435">
    <property type="term" value="P:NAD+ biosynthetic process"/>
    <property type="evidence" value="ECO:0007669"/>
    <property type="project" value="UniProtKB-UniPathway"/>
</dbReference>
<dbReference type="UniPathway" id="UPA00253">
    <property type="reaction ID" value="UER00331"/>
</dbReference>
<dbReference type="InterPro" id="IPR022412">
    <property type="entry name" value="Quinolinate_PRibosylTrfase_N"/>
</dbReference>
<dbReference type="GO" id="GO:0005737">
    <property type="term" value="C:cytoplasm"/>
    <property type="evidence" value="ECO:0007669"/>
    <property type="project" value="TreeGrafter"/>
</dbReference>
<dbReference type="PANTHER" id="PTHR32179">
    <property type="entry name" value="NICOTINATE-NUCLEOTIDE PYROPHOSPHORYLASE [CARBOXYLATING]"/>
    <property type="match status" value="1"/>
</dbReference>
<evidence type="ECO:0000256" key="3">
    <source>
        <dbReference type="ARBA" id="ARBA00009400"/>
    </source>
</evidence>
<evidence type="ECO:0000256" key="8">
    <source>
        <dbReference type="ARBA" id="ARBA00047445"/>
    </source>
</evidence>
<sequence length="283" mass="29958">MPTALTEDKIREFLLEDIGYGDITSSSIVDGDRRARARILFREDGVAAGLGEAAVLFSLLGCTIKPLEADGGRVGSGSAVMEVEGSARSILTGERTALNIIGRMSGIATAVDAAVSRSRRANPSVRVAATRKTAPGLRELDKRAVELGGGDTHRLRLDDCVLIKDNHLMLGLSIGEAVARAMRNASFTKKVEVEVRALEEATQACDAGADIIMFDNMAPSEIRACLSALGERGLREGRLFEASGGITMENVEEYASTGVDVVSMGSLTHSVRSLNVKLALEPA</sequence>
<evidence type="ECO:0000256" key="4">
    <source>
        <dbReference type="ARBA" id="ARBA00011218"/>
    </source>
</evidence>
<comment type="catalytic activity">
    <reaction evidence="8 9">
        <text>nicotinate beta-D-ribonucleotide + CO2 + diphosphate = quinolinate + 5-phospho-alpha-D-ribose 1-diphosphate + 2 H(+)</text>
        <dbReference type="Rhea" id="RHEA:12733"/>
        <dbReference type="ChEBI" id="CHEBI:15378"/>
        <dbReference type="ChEBI" id="CHEBI:16526"/>
        <dbReference type="ChEBI" id="CHEBI:29959"/>
        <dbReference type="ChEBI" id="CHEBI:33019"/>
        <dbReference type="ChEBI" id="CHEBI:57502"/>
        <dbReference type="ChEBI" id="CHEBI:58017"/>
        <dbReference type="EC" id="2.4.2.19"/>
    </reaction>
</comment>
<dbReference type="FunFam" id="3.90.1170.20:FF:000001">
    <property type="entry name" value="Nicotinate-nucleotide diphosphorylase (Carboxylating)"/>
    <property type="match status" value="1"/>
</dbReference>
<evidence type="ECO:0000256" key="2">
    <source>
        <dbReference type="ARBA" id="ARBA00004893"/>
    </source>
</evidence>
<proteinExistence type="inferred from homology"/>
<dbReference type="FunFam" id="3.20.20.70:FF:000030">
    <property type="entry name" value="Nicotinate-nucleotide pyrophosphorylase, carboxylating"/>
    <property type="match status" value="1"/>
</dbReference>
<evidence type="ECO:0000256" key="9">
    <source>
        <dbReference type="PIRNR" id="PIRNR006250"/>
    </source>
</evidence>
<dbReference type="GO" id="GO:0004514">
    <property type="term" value="F:nicotinate-nucleotide diphosphorylase (carboxylating) activity"/>
    <property type="evidence" value="ECO:0007669"/>
    <property type="project" value="UniProtKB-EC"/>
</dbReference>